<dbReference type="SUPFAM" id="SSF53822">
    <property type="entry name" value="Periplasmic binding protein-like I"/>
    <property type="match status" value="1"/>
</dbReference>
<keyword evidence="2" id="KW-0805">Transcription regulation</keyword>
<dbReference type="EMBL" id="JBHTNU010000021">
    <property type="protein sequence ID" value="MFD1428329.1"/>
    <property type="molecule type" value="Genomic_DNA"/>
</dbReference>
<reference evidence="7" key="1">
    <citation type="journal article" date="2019" name="Int. J. Syst. Evol. Microbiol.">
        <title>The Global Catalogue of Microorganisms (GCM) 10K type strain sequencing project: providing services to taxonomists for standard genome sequencing and annotation.</title>
        <authorList>
            <consortium name="The Broad Institute Genomics Platform"/>
            <consortium name="The Broad Institute Genome Sequencing Center for Infectious Disease"/>
            <person name="Wu L."/>
            <person name="Ma J."/>
        </authorList>
    </citation>
    <scope>NUCLEOTIDE SEQUENCE [LARGE SCALE GENOMIC DNA]</scope>
    <source>
        <strain evidence="7">S1</strain>
    </source>
</reference>
<dbReference type="CDD" id="cd01392">
    <property type="entry name" value="HTH_LacI"/>
    <property type="match status" value="1"/>
</dbReference>
<sequence>MKKATIADVAKHANVSKSTVSQYLNKRYEYMGEETRKKIAEAIQELHYRPNFMARSLKQQSTFTIGVIVANIIHSFSTKIINGLEAEFDKKGFHMIICNSADEPSKEKKHIETLLERQVDGFVIFPTGKNEALYRTLTMQNIPIVFIDRFIEKLEIPSVLLDNMKAMEMAVSSFNVHPLAVVTTSLDLQITPRVERLEGFRLALQKRNMEVLEEYIRHGETKELPQIFDELFSLATPPKGMIATNDRVSQELMLYVKKHQIRVPDDLQIVVIDEMPYTEFMTPPLTTIEQPSDLMAKQAAALLFEKIEMGTFKEMKNLYRFEPIFLKRDSTLL</sequence>
<dbReference type="PANTHER" id="PTHR30146:SF148">
    <property type="entry name" value="HTH-TYPE TRANSCRIPTIONAL REPRESSOR PURR-RELATED"/>
    <property type="match status" value="1"/>
</dbReference>
<evidence type="ECO:0000313" key="6">
    <source>
        <dbReference type="EMBL" id="MFD1428329.1"/>
    </source>
</evidence>
<gene>
    <name evidence="6" type="ORF">ACFQ4Y_15600</name>
</gene>
<dbReference type="InterPro" id="IPR046335">
    <property type="entry name" value="LacI/GalR-like_sensor"/>
</dbReference>
<evidence type="ECO:0000259" key="5">
    <source>
        <dbReference type="PROSITE" id="PS50932"/>
    </source>
</evidence>
<dbReference type="PROSITE" id="PS00356">
    <property type="entry name" value="HTH_LACI_1"/>
    <property type="match status" value="1"/>
</dbReference>
<comment type="caution">
    <text evidence="6">The sequence shown here is derived from an EMBL/GenBank/DDBJ whole genome shotgun (WGS) entry which is preliminary data.</text>
</comment>
<dbReference type="InterPro" id="IPR010982">
    <property type="entry name" value="Lambda_DNA-bd_dom_sf"/>
</dbReference>
<dbReference type="InterPro" id="IPR000843">
    <property type="entry name" value="HTH_LacI"/>
</dbReference>
<dbReference type="PROSITE" id="PS50932">
    <property type="entry name" value="HTH_LACI_2"/>
    <property type="match status" value="1"/>
</dbReference>
<feature type="domain" description="HTH lacI-type" evidence="5">
    <location>
        <begin position="4"/>
        <end position="59"/>
    </location>
</feature>
<keyword evidence="4" id="KW-0804">Transcription</keyword>
<proteinExistence type="predicted"/>
<dbReference type="InterPro" id="IPR028082">
    <property type="entry name" value="Peripla_BP_I"/>
</dbReference>
<keyword evidence="7" id="KW-1185">Reference proteome</keyword>
<organism evidence="6 7">
    <name type="scientific">Kroppenstedtia sanguinis</name>
    <dbReference type="NCBI Taxonomy" id="1380684"/>
    <lineage>
        <taxon>Bacteria</taxon>
        <taxon>Bacillati</taxon>
        <taxon>Bacillota</taxon>
        <taxon>Bacilli</taxon>
        <taxon>Bacillales</taxon>
        <taxon>Thermoactinomycetaceae</taxon>
        <taxon>Kroppenstedtia</taxon>
    </lineage>
</organism>
<dbReference type="SUPFAM" id="SSF47413">
    <property type="entry name" value="lambda repressor-like DNA-binding domains"/>
    <property type="match status" value="1"/>
</dbReference>
<dbReference type="Proteomes" id="UP001597282">
    <property type="component" value="Unassembled WGS sequence"/>
</dbReference>
<keyword evidence="3 6" id="KW-0238">DNA-binding</keyword>
<dbReference type="Gene3D" id="1.10.260.40">
    <property type="entry name" value="lambda repressor-like DNA-binding domains"/>
    <property type="match status" value="1"/>
</dbReference>
<dbReference type="Pfam" id="PF00356">
    <property type="entry name" value="LacI"/>
    <property type="match status" value="1"/>
</dbReference>
<dbReference type="SMART" id="SM00354">
    <property type="entry name" value="HTH_LACI"/>
    <property type="match status" value="1"/>
</dbReference>
<protein>
    <submittedName>
        <fullName evidence="6">LacI family DNA-binding transcriptional regulator</fullName>
    </submittedName>
</protein>
<name>A0ABW4CE00_9BACL</name>
<evidence type="ECO:0000256" key="3">
    <source>
        <dbReference type="ARBA" id="ARBA00023125"/>
    </source>
</evidence>
<accession>A0ABW4CE00</accession>
<evidence type="ECO:0000256" key="4">
    <source>
        <dbReference type="ARBA" id="ARBA00023163"/>
    </source>
</evidence>
<dbReference type="PANTHER" id="PTHR30146">
    <property type="entry name" value="LACI-RELATED TRANSCRIPTIONAL REPRESSOR"/>
    <property type="match status" value="1"/>
</dbReference>
<dbReference type="GO" id="GO:0003677">
    <property type="term" value="F:DNA binding"/>
    <property type="evidence" value="ECO:0007669"/>
    <property type="project" value="UniProtKB-KW"/>
</dbReference>
<keyword evidence="1" id="KW-0678">Repressor</keyword>
<dbReference type="RefSeq" id="WP_380167130.1">
    <property type="nucleotide sequence ID" value="NZ_JBHTNU010000021.1"/>
</dbReference>
<dbReference type="Gene3D" id="3.40.50.2300">
    <property type="match status" value="2"/>
</dbReference>
<evidence type="ECO:0000256" key="1">
    <source>
        <dbReference type="ARBA" id="ARBA00022491"/>
    </source>
</evidence>
<evidence type="ECO:0000313" key="7">
    <source>
        <dbReference type="Proteomes" id="UP001597282"/>
    </source>
</evidence>
<dbReference type="Pfam" id="PF13377">
    <property type="entry name" value="Peripla_BP_3"/>
    <property type="match status" value="1"/>
</dbReference>
<evidence type="ECO:0000256" key="2">
    <source>
        <dbReference type="ARBA" id="ARBA00023015"/>
    </source>
</evidence>